<comment type="caution">
    <text evidence="1">The sequence shown here is derived from an EMBL/GenBank/DDBJ whole genome shotgun (WGS) entry which is preliminary data.</text>
</comment>
<dbReference type="Proteomes" id="UP001500751">
    <property type="component" value="Unassembled WGS sequence"/>
</dbReference>
<keyword evidence="2" id="KW-1185">Reference proteome</keyword>
<name>A0ABP5FVJ8_9ACTN</name>
<organism evidence="1 2">
    <name type="scientific">Catenulispora yoronensis</name>
    <dbReference type="NCBI Taxonomy" id="450799"/>
    <lineage>
        <taxon>Bacteria</taxon>
        <taxon>Bacillati</taxon>
        <taxon>Actinomycetota</taxon>
        <taxon>Actinomycetes</taxon>
        <taxon>Catenulisporales</taxon>
        <taxon>Catenulisporaceae</taxon>
        <taxon>Catenulispora</taxon>
    </lineage>
</organism>
<reference evidence="2" key="1">
    <citation type="journal article" date="2019" name="Int. J. Syst. Evol. Microbiol.">
        <title>The Global Catalogue of Microorganisms (GCM) 10K type strain sequencing project: providing services to taxonomists for standard genome sequencing and annotation.</title>
        <authorList>
            <consortium name="The Broad Institute Genomics Platform"/>
            <consortium name="The Broad Institute Genome Sequencing Center for Infectious Disease"/>
            <person name="Wu L."/>
            <person name="Ma J."/>
        </authorList>
    </citation>
    <scope>NUCLEOTIDE SEQUENCE [LARGE SCALE GENOMIC DNA]</scope>
    <source>
        <strain evidence="2">JCM 16014</strain>
    </source>
</reference>
<protein>
    <submittedName>
        <fullName evidence="1">Uncharacterized protein</fullName>
    </submittedName>
</protein>
<proteinExistence type="predicted"/>
<accession>A0ABP5FVJ8</accession>
<dbReference type="EMBL" id="BAAAQN010000021">
    <property type="protein sequence ID" value="GAA2034840.1"/>
    <property type="molecule type" value="Genomic_DNA"/>
</dbReference>
<gene>
    <name evidence="1" type="ORF">GCM10009839_39330</name>
</gene>
<sequence>MVATVFGADLAAPRSSTLPQVWHSPQRPTHLAYCVPHSVQWYDAEASALRVRELVVAMEEP</sequence>
<evidence type="ECO:0000313" key="1">
    <source>
        <dbReference type="EMBL" id="GAA2034840.1"/>
    </source>
</evidence>
<evidence type="ECO:0000313" key="2">
    <source>
        <dbReference type="Proteomes" id="UP001500751"/>
    </source>
</evidence>